<dbReference type="Proteomes" id="UP000500857">
    <property type="component" value="Chromosome"/>
</dbReference>
<dbReference type="PROSITE" id="PS51257">
    <property type="entry name" value="PROKAR_LIPOPROTEIN"/>
    <property type="match status" value="1"/>
</dbReference>
<dbReference type="EMBL" id="CP051167">
    <property type="protein sequence ID" value="QIZ71017.1"/>
    <property type="molecule type" value="Genomic_DNA"/>
</dbReference>
<organism evidence="2 3">
    <name type="scientific">Oxynema aestuarii AP17</name>
    <dbReference type="NCBI Taxonomy" id="2064643"/>
    <lineage>
        <taxon>Bacteria</taxon>
        <taxon>Bacillati</taxon>
        <taxon>Cyanobacteriota</taxon>
        <taxon>Cyanophyceae</taxon>
        <taxon>Oscillatoriophycideae</taxon>
        <taxon>Oscillatoriales</taxon>
        <taxon>Oscillatoriaceae</taxon>
        <taxon>Oxynema</taxon>
        <taxon>Oxynema aestuarii</taxon>
    </lineage>
</organism>
<reference evidence="2 3" key="1">
    <citation type="submission" date="2020-04" db="EMBL/GenBank/DDBJ databases">
        <authorList>
            <person name="Basu S."/>
            <person name="Maruthanayagam V."/>
            <person name="Chakraborty S."/>
            <person name="Pramanik A."/>
            <person name="Mukherjee J."/>
            <person name="Brink B."/>
        </authorList>
    </citation>
    <scope>NUCLEOTIDE SEQUENCE [LARGE SCALE GENOMIC DNA]</scope>
    <source>
        <strain evidence="2 3">AP17</strain>
    </source>
</reference>
<sequence>MIIKKQRTSATIISVALTLLLFVTACGGSSKQASRWDSAQRQSTEQVNTSRSSGAQVLPGSAFNRFFPPSGNGFERVYTQEKQGSALAKLKQGGKEIAVLSITDTANNPKAAEKFQNSTKKVAGYPAYSLTQKDTAILVADRFQVKIQSRDDSFTEGDREAWLQKFNLNGLAGLK</sequence>
<gene>
    <name evidence="2" type="ORF">HCG48_10800</name>
</gene>
<protein>
    <submittedName>
        <fullName evidence="2">Uncharacterized protein</fullName>
    </submittedName>
</protein>
<keyword evidence="3" id="KW-1185">Reference proteome</keyword>
<dbReference type="KEGG" id="oxy:HCG48_10800"/>
<evidence type="ECO:0000256" key="1">
    <source>
        <dbReference type="SAM" id="MobiDB-lite"/>
    </source>
</evidence>
<evidence type="ECO:0000313" key="3">
    <source>
        <dbReference type="Proteomes" id="UP000500857"/>
    </source>
</evidence>
<dbReference type="AlphaFoldDB" id="A0A6H1TXZ4"/>
<accession>A0A6H1TXZ4</accession>
<feature type="region of interest" description="Disordered" evidence="1">
    <location>
        <begin position="33"/>
        <end position="55"/>
    </location>
</feature>
<name>A0A6H1TXZ4_9CYAN</name>
<evidence type="ECO:0000313" key="2">
    <source>
        <dbReference type="EMBL" id="QIZ71017.1"/>
    </source>
</evidence>
<dbReference type="RefSeq" id="WP_168569172.1">
    <property type="nucleotide sequence ID" value="NZ_CP051167.1"/>
</dbReference>
<proteinExistence type="predicted"/>